<dbReference type="AlphaFoldDB" id="A0A942E397"/>
<keyword evidence="1" id="KW-0812">Transmembrane</keyword>
<dbReference type="RefSeq" id="WP_188255360.1">
    <property type="nucleotide sequence ID" value="NZ_JABVCF010000007.1"/>
</dbReference>
<sequence>MLVNLATGTFVIILTILVHTFGLIAVTHVMATLVDRFRMHGRRSKVVAMLSVSIGAFMVLSAQVWIWAIAYRILGVLPDFETALYFSAVTFSTIGYGDVVPEPHWRMMAALEGVNGLLMIGWSTAYLIAAGIRFGPFRTGVHF</sequence>
<feature type="transmembrane region" description="Helical" evidence="1">
    <location>
        <begin position="12"/>
        <end position="34"/>
    </location>
</feature>
<evidence type="ECO:0000313" key="4">
    <source>
        <dbReference type="Proteomes" id="UP000680348"/>
    </source>
</evidence>
<organism evidence="3 4">
    <name type="scientific">Pseudaminobacter soli</name>
    <name type="common">ex Zhang et al. 2022</name>
    <dbReference type="NCBI Taxonomy" id="2831468"/>
    <lineage>
        <taxon>Bacteria</taxon>
        <taxon>Pseudomonadati</taxon>
        <taxon>Pseudomonadota</taxon>
        <taxon>Alphaproteobacteria</taxon>
        <taxon>Hyphomicrobiales</taxon>
        <taxon>Phyllobacteriaceae</taxon>
        <taxon>Pseudaminobacter</taxon>
    </lineage>
</organism>
<dbReference type="SUPFAM" id="SSF81324">
    <property type="entry name" value="Voltage-gated potassium channels"/>
    <property type="match status" value="1"/>
</dbReference>
<keyword evidence="3" id="KW-0406">Ion transport</keyword>
<keyword evidence="4" id="KW-1185">Reference proteome</keyword>
<protein>
    <submittedName>
        <fullName evidence="3">Two pore domain potassium channel family protein</fullName>
    </submittedName>
</protein>
<name>A0A942E397_9HYPH</name>
<keyword evidence="1" id="KW-0472">Membrane</keyword>
<dbReference type="GO" id="GO:0034220">
    <property type="term" value="P:monoatomic ion transmembrane transport"/>
    <property type="evidence" value="ECO:0007669"/>
    <property type="project" value="UniProtKB-KW"/>
</dbReference>
<keyword evidence="3" id="KW-0813">Transport</keyword>
<proteinExistence type="predicted"/>
<dbReference type="InterPro" id="IPR013099">
    <property type="entry name" value="K_chnl_dom"/>
</dbReference>
<gene>
    <name evidence="3" type="ORF">KEU06_14400</name>
</gene>
<keyword evidence="3" id="KW-0407">Ion channel</keyword>
<reference evidence="3" key="1">
    <citation type="submission" date="2021-04" db="EMBL/GenBank/DDBJ databases">
        <title>Pseudaminobacter soli sp. nov., isolated from paddy soil contaminated by heavy metals.</title>
        <authorList>
            <person name="Zhang K."/>
        </authorList>
    </citation>
    <scope>NUCLEOTIDE SEQUENCE</scope>
    <source>
        <strain evidence="3">19-2017</strain>
    </source>
</reference>
<evidence type="ECO:0000256" key="1">
    <source>
        <dbReference type="SAM" id="Phobius"/>
    </source>
</evidence>
<dbReference type="Pfam" id="PF07885">
    <property type="entry name" value="Ion_trans_2"/>
    <property type="match status" value="1"/>
</dbReference>
<dbReference type="Proteomes" id="UP000680348">
    <property type="component" value="Unassembled WGS sequence"/>
</dbReference>
<evidence type="ECO:0000313" key="3">
    <source>
        <dbReference type="EMBL" id="MBS3649800.1"/>
    </source>
</evidence>
<feature type="transmembrane region" description="Helical" evidence="1">
    <location>
        <begin position="82"/>
        <end position="101"/>
    </location>
</feature>
<feature type="transmembrane region" description="Helical" evidence="1">
    <location>
        <begin position="113"/>
        <end position="134"/>
    </location>
</feature>
<feature type="domain" description="Potassium channel" evidence="2">
    <location>
        <begin position="64"/>
        <end position="129"/>
    </location>
</feature>
<feature type="transmembrane region" description="Helical" evidence="1">
    <location>
        <begin position="46"/>
        <end position="70"/>
    </location>
</feature>
<dbReference type="Gene3D" id="1.10.287.70">
    <property type="match status" value="1"/>
</dbReference>
<dbReference type="EMBL" id="JAGWCR010000007">
    <property type="protein sequence ID" value="MBS3649800.1"/>
    <property type="molecule type" value="Genomic_DNA"/>
</dbReference>
<evidence type="ECO:0000259" key="2">
    <source>
        <dbReference type="Pfam" id="PF07885"/>
    </source>
</evidence>
<accession>A0A942E397</accession>
<keyword evidence="1" id="KW-1133">Transmembrane helix</keyword>
<comment type="caution">
    <text evidence="3">The sequence shown here is derived from an EMBL/GenBank/DDBJ whole genome shotgun (WGS) entry which is preliminary data.</text>
</comment>